<dbReference type="EMBL" id="CM046388">
    <property type="protein sequence ID" value="KAI8571863.1"/>
    <property type="molecule type" value="Genomic_DNA"/>
</dbReference>
<dbReference type="Proteomes" id="UP001062846">
    <property type="component" value="Chromosome 1"/>
</dbReference>
<gene>
    <name evidence="1" type="ORF">RHMOL_Rhmol01G0152600</name>
</gene>
<comment type="caution">
    <text evidence="1">The sequence shown here is derived from an EMBL/GenBank/DDBJ whole genome shotgun (WGS) entry which is preliminary data.</text>
</comment>
<evidence type="ECO:0000313" key="1">
    <source>
        <dbReference type="EMBL" id="KAI8571863.1"/>
    </source>
</evidence>
<organism evidence="1 2">
    <name type="scientific">Rhododendron molle</name>
    <name type="common">Chinese azalea</name>
    <name type="synonym">Azalea mollis</name>
    <dbReference type="NCBI Taxonomy" id="49168"/>
    <lineage>
        <taxon>Eukaryota</taxon>
        <taxon>Viridiplantae</taxon>
        <taxon>Streptophyta</taxon>
        <taxon>Embryophyta</taxon>
        <taxon>Tracheophyta</taxon>
        <taxon>Spermatophyta</taxon>
        <taxon>Magnoliopsida</taxon>
        <taxon>eudicotyledons</taxon>
        <taxon>Gunneridae</taxon>
        <taxon>Pentapetalae</taxon>
        <taxon>asterids</taxon>
        <taxon>Ericales</taxon>
        <taxon>Ericaceae</taxon>
        <taxon>Ericoideae</taxon>
        <taxon>Rhodoreae</taxon>
        <taxon>Rhododendron</taxon>
    </lineage>
</organism>
<evidence type="ECO:0000313" key="2">
    <source>
        <dbReference type="Proteomes" id="UP001062846"/>
    </source>
</evidence>
<proteinExistence type="predicted"/>
<reference evidence="1" key="1">
    <citation type="submission" date="2022-02" db="EMBL/GenBank/DDBJ databases">
        <title>Plant Genome Project.</title>
        <authorList>
            <person name="Zhang R.-G."/>
        </authorList>
    </citation>
    <scope>NUCLEOTIDE SEQUENCE</scope>
    <source>
        <strain evidence="1">AT1</strain>
    </source>
</reference>
<protein>
    <submittedName>
        <fullName evidence="1">Uncharacterized protein</fullName>
    </submittedName>
</protein>
<keyword evidence="2" id="KW-1185">Reference proteome</keyword>
<name>A0ACC0Q1G1_RHOML</name>
<sequence>MTHQPLNLSSLLIVSSQGHGTSGRAPSTGHAPPPPRRTRGVSTRSSSSPLGSDTVLEAEDAHRGKRPRNQEAGNSTAQVDGSTLETPSPTILVTSEVWTPQLIRG</sequence>
<accession>A0ACC0Q1G1</accession>